<dbReference type="EMBL" id="BNJJ01000009">
    <property type="protein sequence ID" value="GHO85399.1"/>
    <property type="molecule type" value="Genomic_DNA"/>
</dbReference>
<keyword evidence="3" id="KW-1185">Reference proteome</keyword>
<gene>
    <name evidence="2" type="ORF">KSZ_34050</name>
</gene>
<dbReference type="RefSeq" id="WP_201363058.1">
    <property type="nucleotide sequence ID" value="NZ_BNJJ01000009.1"/>
</dbReference>
<feature type="compositionally biased region" description="Low complexity" evidence="1">
    <location>
        <begin position="152"/>
        <end position="163"/>
    </location>
</feature>
<dbReference type="Proteomes" id="UP000635565">
    <property type="component" value="Unassembled WGS sequence"/>
</dbReference>
<feature type="compositionally biased region" description="Low complexity" evidence="1">
    <location>
        <begin position="130"/>
        <end position="145"/>
    </location>
</feature>
<name>A0ABQ3VI81_9CHLR</name>
<comment type="caution">
    <text evidence="2">The sequence shown here is derived from an EMBL/GenBank/DDBJ whole genome shotgun (WGS) entry which is preliminary data.</text>
</comment>
<evidence type="ECO:0008006" key="4">
    <source>
        <dbReference type="Google" id="ProtNLM"/>
    </source>
</evidence>
<feature type="compositionally biased region" description="Low complexity" evidence="1">
    <location>
        <begin position="182"/>
        <end position="225"/>
    </location>
</feature>
<sequence length="271" mass="29990">MTASQNPLVIGIFQDEAKAKQVLTELNNAGFAKDQLGFANTEGETANTNLGSELMKFGVPQEHAGYYHNAFQAGQNVVSVRADGREQDAARILSNYGATGLNSDPNAGTAMPNDASQMAAYNTYVDPSQNAANQAPAYPAGNYNNSDSGMANQQQYNDPNYNNAGMANQQTYNDPNYNNSVNQQQAYANPNYNNQNYSNAGMANTDQSYSNDQQQYNNAGYANNDPNQGFNQAQNYDPNAFQNNTQNAEQERRVDREERRMEREERENNNF</sequence>
<evidence type="ECO:0000313" key="2">
    <source>
        <dbReference type="EMBL" id="GHO85399.1"/>
    </source>
</evidence>
<proteinExistence type="predicted"/>
<organism evidence="2 3">
    <name type="scientific">Dictyobacter formicarum</name>
    <dbReference type="NCBI Taxonomy" id="2778368"/>
    <lineage>
        <taxon>Bacteria</taxon>
        <taxon>Bacillati</taxon>
        <taxon>Chloroflexota</taxon>
        <taxon>Ktedonobacteria</taxon>
        <taxon>Ktedonobacterales</taxon>
        <taxon>Dictyobacteraceae</taxon>
        <taxon>Dictyobacter</taxon>
    </lineage>
</organism>
<evidence type="ECO:0000256" key="1">
    <source>
        <dbReference type="SAM" id="MobiDB-lite"/>
    </source>
</evidence>
<feature type="compositionally biased region" description="Polar residues" evidence="1">
    <location>
        <begin position="226"/>
        <end position="248"/>
    </location>
</feature>
<evidence type="ECO:0000313" key="3">
    <source>
        <dbReference type="Proteomes" id="UP000635565"/>
    </source>
</evidence>
<reference evidence="2 3" key="1">
    <citation type="journal article" date="2021" name="Int. J. Syst. Evol. Microbiol.">
        <title>Reticulibacter mediterranei gen. nov., sp. nov., within the new family Reticulibacteraceae fam. nov., and Ktedonospora formicarum gen. nov., sp. nov., Ktedonobacter robiniae sp. nov., Dictyobacter formicarum sp. nov. and Dictyobacter arantiisoli sp. nov., belonging to the class Ktedonobacteria.</title>
        <authorList>
            <person name="Yabe S."/>
            <person name="Zheng Y."/>
            <person name="Wang C.M."/>
            <person name="Sakai Y."/>
            <person name="Abe K."/>
            <person name="Yokota A."/>
            <person name="Donadio S."/>
            <person name="Cavaletti L."/>
            <person name="Monciardini P."/>
        </authorList>
    </citation>
    <scope>NUCLEOTIDE SEQUENCE [LARGE SCALE GENOMIC DNA]</scope>
    <source>
        <strain evidence="2 3">SOSP1-9</strain>
    </source>
</reference>
<feature type="compositionally biased region" description="Basic and acidic residues" evidence="1">
    <location>
        <begin position="249"/>
        <end position="271"/>
    </location>
</feature>
<feature type="region of interest" description="Disordered" evidence="1">
    <location>
        <begin position="130"/>
        <end position="271"/>
    </location>
</feature>
<accession>A0ABQ3VI81</accession>
<protein>
    <recommendedName>
        <fullName evidence="4">General stress protein 17M-like domain-containing protein</fullName>
    </recommendedName>
</protein>
<feature type="compositionally biased region" description="Polar residues" evidence="1">
    <location>
        <begin position="165"/>
        <end position="181"/>
    </location>
</feature>